<dbReference type="EMBL" id="LITT01000035">
    <property type="protein sequence ID" value="OAA84847.1"/>
    <property type="molecule type" value="Genomic_DNA"/>
</dbReference>
<feature type="domain" description="4Fe-4S ferredoxin-type" evidence="8">
    <location>
        <begin position="181"/>
        <end position="209"/>
    </location>
</feature>
<keyword evidence="2" id="KW-0004">4Fe-4S</keyword>
<evidence type="ECO:0000256" key="5">
    <source>
        <dbReference type="ARBA" id="ARBA00023004"/>
    </source>
</evidence>
<feature type="domain" description="4Fe-4S ferredoxin-type" evidence="8">
    <location>
        <begin position="210"/>
        <end position="240"/>
    </location>
</feature>
<sequence>MKRQSIRKLTLITAMLLFPITIYYFSPALIIMGAMERIINGSFIVFLVMIIGSIFLGRLFCAYLCPMGGMQECAMLVNSKNPKQGWKNNIKYVIWLVWIITIITCFIFKKQELTVNFFYMTDHGISIANIYDYVIYYIVVFLVFIPSVIFGKRIFCHYFCWIAPFMVLGMKLGDVLHIKRVRLHANKDMCINCHLCDKSCPMGLNVSEKVRTEIMNDRECILCGACVDNCPKKVISYTLGKKGEKINEKNKICAAGASSGGRTKRI</sequence>
<feature type="transmembrane region" description="Helical" evidence="7">
    <location>
        <begin position="41"/>
        <end position="65"/>
    </location>
</feature>
<keyword evidence="7" id="KW-0472">Membrane</keyword>
<dbReference type="SUPFAM" id="SSF54862">
    <property type="entry name" value="4Fe-4S ferredoxins"/>
    <property type="match status" value="1"/>
</dbReference>
<evidence type="ECO:0000256" key="1">
    <source>
        <dbReference type="ARBA" id="ARBA00022448"/>
    </source>
</evidence>
<protein>
    <submittedName>
        <fullName evidence="9">Putative electron transport protein YccM</fullName>
    </submittedName>
</protein>
<dbReference type="PANTHER" id="PTHR30176">
    <property type="entry name" value="FERREDOXIN-TYPE PROTEIN NAPH"/>
    <property type="match status" value="1"/>
</dbReference>
<dbReference type="Proteomes" id="UP000077407">
    <property type="component" value="Unassembled WGS sequence"/>
</dbReference>
<proteinExistence type="predicted"/>
<evidence type="ECO:0000256" key="3">
    <source>
        <dbReference type="ARBA" id="ARBA00022723"/>
    </source>
</evidence>
<keyword evidence="7" id="KW-1133">Transmembrane helix</keyword>
<dbReference type="PATRIC" id="fig|1538.10.peg.2649"/>
<dbReference type="PROSITE" id="PS51379">
    <property type="entry name" value="4FE4S_FER_2"/>
    <property type="match status" value="2"/>
</dbReference>
<evidence type="ECO:0000256" key="6">
    <source>
        <dbReference type="ARBA" id="ARBA00023014"/>
    </source>
</evidence>
<dbReference type="InterPro" id="IPR051684">
    <property type="entry name" value="Electron_Trans/Redox"/>
</dbReference>
<dbReference type="InterPro" id="IPR017900">
    <property type="entry name" value="4Fe4S_Fe_S_CS"/>
</dbReference>
<dbReference type="AlphaFoldDB" id="A0A168ML64"/>
<dbReference type="OrthoDB" id="9806398at2"/>
<evidence type="ECO:0000313" key="9">
    <source>
        <dbReference type="EMBL" id="OAA84847.1"/>
    </source>
</evidence>
<feature type="transmembrane region" description="Helical" evidence="7">
    <location>
        <begin position="130"/>
        <end position="151"/>
    </location>
</feature>
<dbReference type="GO" id="GO:0046872">
    <property type="term" value="F:metal ion binding"/>
    <property type="evidence" value="ECO:0007669"/>
    <property type="project" value="UniProtKB-KW"/>
</dbReference>
<name>A0A168ML64_9CLOT</name>
<evidence type="ECO:0000256" key="2">
    <source>
        <dbReference type="ARBA" id="ARBA00022485"/>
    </source>
</evidence>
<keyword evidence="5" id="KW-0408">Iron</keyword>
<dbReference type="Pfam" id="PF12801">
    <property type="entry name" value="Fer4_5"/>
    <property type="match status" value="2"/>
</dbReference>
<evidence type="ECO:0000256" key="4">
    <source>
        <dbReference type="ARBA" id="ARBA00022982"/>
    </source>
</evidence>
<feature type="transmembrane region" description="Helical" evidence="7">
    <location>
        <begin position="92"/>
        <end position="110"/>
    </location>
</feature>
<evidence type="ECO:0000259" key="8">
    <source>
        <dbReference type="PROSITE" id="PS51379"/>
    </source>
</evidence>
<comment type="caution">
    <text evidence="9">The sequence shown here is derived from an EMBL/GenBank/DDBJ whole genome shotgun (WGS) entry which is preliminary data.</text>
</comment>
<evidence type="ECO:0000256" key="7">
    <source>
        <dbReference type="SAM" id="Phobius"/>
    </source>
</evidence>
<keyword evidence="7" id="KW-0812">Transmembrane</keyword>
<dbReference type="PROSITE" id="PS00198">
    <property type="entry name" value="4FE4S_FER_1"/>
    <property type="match status" value="1"/>
</dbReference>
<dbReference type="PANTHER" id="PTHR30176:SF3">
    <property type="entry name" value="FERREDOXIN-TYPE PROTEIN NAPH"/>
    <property type="match status" value="1"/>
</dbReference>
<dbReference type="Pfam" id="PF13187">
    <property type="entry name" value="Fer4_9"/>
    <property type="match status" value="1"/>
</dbReference>
<evidence type="ECO:0000313" key="10">
    <source>
        <dbReference type="Proteomes" id="UP000077407"/>
    </source>
</evidence>
<dbReference type="Gene3D" id="3.30.70.20">
    <property type="match status" value="1"/>
</dbReference>
<keyword evidence="4" id="KW-0249">Electron transport</keyword>
<reference evidence="9 10" key="1">
    <citation type="journal article" date="2015" name="Biotechnol. Bioeng.">
        <title>Genome sequence and phenotypic characterization of Caulobacter segnis.</title>
        <authorList>
            <person name="Patel S."/>
            <person name="Fletcher B."/>
            <person name="Scott D.C."/>
            <person name="Ely B."/>
        </authorList>
    </citation>
    <scope>NUCLEOTIDE SEQUENCE [LARGE SCALE GENOMIC DNA]</scope>
    <source>
        <strain evidence="9 10">ERI-2</strain>
    </source>
</reference>
<organism evidence="9 10">
    <name type="scientific">Clostridium ljungdahlii</name>
    <dbReference type="NCBI Taxonomy" id="1538"/>
    <lineage>
        <taxon>Bacteria</taxon>
        <taxon>Bacillati</taxon>
        <taxon>Bacillota</taxon>
        <taxon>Clostridia</taxon>
        <taxon>Eubacteriales</taxon>
        <taxon>Clostridiaceae</taxon>
        <taxon>Clostridium</taxon>
    </lineage>
</organism>
<dbReference type="GO" id="GO:0005886">
    <property type="term" value="C:plasma membrane"/>
    <property type="evidence" value="ECO:0007669"/>
    <property type="project" value="TreeGrafter"/>
</dbReference>
<keyword evidence="1" id="KW-0813">Transport</keyword>
<feature type="transmembrane region" description="Helical" evidence="7">
    <location>
        <begin position="12"/>
        <end position="35"/>
    </location>
</feature>
<gene>
    <name evidence="9" type="primary">yccM_5</name>
    <name evidence="9" type="ORF">WY13_02750</name>
</gene>
<dbReference type="InterPro" id="IPR017896">
    <property type="entry name" value="4Fe4S_Fe-S-bd"/>
</dbReference>
<keyword evidence="3" id="KW-0479">Metal-binding</keyword>
<accession>A0A168ML64</accession>
<dbReference type="RefSeq" id="WP_082848508.1">
    <property type="nucleotide sequence ID" value="NZ_LITT01000035.1"/>
</dbReference>
<dbReference type="GO" id="GO:0051539">
    <property type="term" value="F:4 iron, 4 sulfur cluster binding"/>
    <property type="evidence" value="ECO:0007669"/>
    <property type="project" value="UniProtKB-KW"/>
</dbReference>
<keyword evidence="6" id="KW-0411">Iron-sulfur</keyword>